<evidence type="ECO:0000313" key="1">
    <source>
        <dbReference type="EMBL" id="RMJ06022.1"/>
    </source>
</evidence>
<comment type="caution">
    <text evidence="1">The sequence shown here is derived from an EMBL/GenBank/DDBJ whole genome shotgun (WGS) entry which is preliminary data.</text>
</comment>
<dbReference type="RefSeq" id="WP_227537468.1">
    <property type="nucleotide sequence ID" value="NZ_QMDL01000001.1"/>
</dbReference>
<dbReference type="Proteomes" id="UP000265903">
    <property type="component" value="Unassembled WGS sequence"/>
</dbReference>
<accession>A0A3M2RLG8</accession>
<keyword evidence="1" id="KW-0648">Protein biosynthesis</keyword>
<gene>
    <name evidence="1" type="primary">epmC</name>
    <name evidence="1" type="ORF">DOQ08_00704</name>
</gene>
<dbReference type="Pfam" id="PF04315">
    <property type="entry name" value="EpmC"/>
    <property type="match status" value="1"/>
</dbReference>
<keyword evidence="1" id="KW-0560">Oxidoreductase</keyword>
<sequence>MAILISCVVNACRGYVGGIDQASCQKFPLALAALKSHNSEPMNHNPDDLIMLFNDLFREKYRTILVKGSDEPEYQPASEPDGLARVVFAHGFFASALHEIAHWCLAGEHRRKLHDYGYWYCPDGRTLEQQQAFESVEIKPQAIEWLFSLAAGSRFHISVDNLAGNGAANEQGFRANVLKQAAHYLEHGLPERAQAFFETLKDFYMTSARFTQRWNLDQVRIAPTGLETDHTRTPETL</sequence>
<reference evidence="1 2" key="1">
    <citation type="submission" date="2018-08" db="EMBL/GenBank/DDBJ databases">
        <title>Whole Genome Sequence of the Moderate Halophilic Marine Bacterium Marinobacter litoralis Sw-45.</title>
        <authorList>
            <person name="Musa H."/>
        </authorList>
    </citation>
    <scope>NUCLEOTIDE SEQUENCE [LARGE SCALE GENOMIC DNA]</scope>
    <source>
        <strain evidence="1 2">Sw-45</strain>
    </source>
</reference>
<name>A0A3M2RLG8_9GAMM</name>
<proteinExistence type="predicted"/>
<dbReference type="AlphaFoldDB" id="A0A3M2RLG8"/>
<keyword evidence="1" id="KW-0251">Elongation factor</keyword>
<dbReference type="GO" id="GO:0016491">
    <property type="term" value="F:oxidoreductase activity"/>
    <property type="evidence" value="ECO:0007669"/>
    <property type="project" value="UniProtKB-KW"/>
</dbReference>
<evidence type="ECO:0000313" key="2">
    <source>
        <dbReference type="Proteomes" id="UP000265903"/>
    </source>
</evidence>
<dbReference type="EMBL" id="QMDL01000001">
    <property type="protein sequence ID" value="RMJ06022.1"/>
    <property type="molecule type" value="Genomic_DNA"/>
</dbReference>
<dbReference type="GO" id="GO:0003746">
    <property type="term" value="F:translation elongation factor activity"/>
    <property type="evidence" value="ECO:0007669"/>
    <property type="project" value="UniProtKB-KW"/>
</dbReference>
<dbReference type="InterPro" id="IPR007411">
    <property type="entry name" value="EpmC"/>
</dbReference>
<protein>
    <submittedName>
        <fullName evidence="1">Elongation factor P hydroxylase</fullName>
        <ecNumber evidence="1">1.14.-.-</ecNumber>
    </submittedName>
</protein>
<organism evidence="1 2">
    <name type="scientific">Marinobacter litoralis</name>
    <dbReference type="NCBI Taxonomy" id="187981"/>
    <lineage>
        <taxon>Bacteria</taxon>
        <taxon>Pseudomonadati</taxon>
        <taxon>Pseudomonadota</taxon>
        <taxon>Gammaproteobacteria</taxon>
        <taxon>Pseudomonadales</taxon>
        <taxon>Marinobacteraceae</taxon>
        <taxon>Marinobacter</taxon>
    </lineage>
</organism>
<dbReference type="EC" id="1.14.-.-" evidence="1"/>
<keyword evidence="2" id="KW-1185">Reference proteome</keyword>